<dbReference type="GO" id="GO:0030170">
    <property type="term" value="F:pyridoxal phosphate binding"/>
    <property type="evidence" value="ECO:0007669"/>
    <property type="project" value="InterPro"/>
</dbReference>
<dbReference type="Gene3D" id="3.90.1150.10">
    <property type="entry name" value="Aspartate Aminotransferase, domain 1"/>
    <property type="match status" value="1"/>
</dbReference>
<accession>A0A5N1GJT1</accession>
<dbReference type="InterPro" id="IPR004839">
    <property type="entry name" value="Aminotransferase_I/II_large"/>
</dbReference>
<evidence type="ECO:0000256" key="5">
    <source>
        <dbReference type="ARBA" id="ARBA00022898"/>
    </source>
</evidence>
<dbReference type="Pfam" id="PF00155">
    <property type="entry name" value="Aminotran_1_2"/>
    <property type="match status" value="1"/>
</dbReference>
<dbReference type="CDD" id="cd00609">
    <property type="entry name" value="AAT_like"/>
    <property type="match status" value="1"/>
</dbReference>
<evidence type="ECO:0000256" key="1">
    <source>
        <dbReference type="ARBA" id="ARBA00001933"/>
    </source>
</evidence>
<dbReference type="STRING" id="119206.AWM72_05265"/>
<organism evidence="8 9">
    <name type="scientific">Aerococcus sanguinicola</name>
    <dbReference type="NCBI Taxonomy" id="119206"/>
    <lineage>
        <taxon>Bacteria</taxon>
        <taxon>Bacillati</taxon>
        <taxon>Bacillota</taxon>
        <taxon>Bacilli</taxon>
        <taxon>Lactobacillales</taxon>
        <taxon>Aerococcaceae</taxon>
        <taxon>Aerococcus</taxon>
    </lineage>
</organism>
<dbReference type="Proteomes" id="UP000327148">
    <property type="component" value="Unassembled WGS sequence"/>
</dbReference>
<dbReference type="PROSITE" id="PS00105">
    <property type="entry name" value="AA_TRANSFER_CLASS_1"/>
    <property type="match status" value="1"/>
</dbReference>
<dbReference type="Gene3D" id="3.40.640.10">
    <property type="entry name" value="Type I PLP-dependent aspartate aminotransferase-like (Major domain)"/>
    <property type="match status" value="1"/>
</dbReference>
<protein>
    <recommendedName>
        <fullName evidence="6">Aminotransferase</fullName>
        <ecNumber evidence="6">2.6.1.-</ecNumber>
    </recommendedName>
</protein>
<dbReference type="PANTHER" id="PTHR46383:SF3">
    <property type="entry name" value="ASPARTATE AMINOTRANSFERASE-RELATED"/>
    <property type="match status" value="1"/>
</dbReference>
<comment type="caution">
    <text evidence="8">The sequence shown here is derived from an EMBL/GenBank/DDBJ whole genome shotgun (WGS) entry which is preliminary data.</text>
</comment>
<dbReference type="InterPro" id="IPR050596">
    <property type="entry name" value="AspAT/PAT-like"/>
</dbReference>
<name>A0A5N1GJT1_9LACT</name>
<keyword evidence="5" id="KW-0663">Pyridoxal phosphate</keyword>
<dbReference type="RefSeq" id="WP_070431468.1">
    <property type="nucleotide sequence ID" value="NZ_VYWO01000004.1"/>
</dbReference>
<evidence type="ECO:0000313" key="9">
    <source>
        <dbReference type="Proteomes" id="UP000327148"/>
    </source>
</evidence>
<keyword evidence="4 6" id="KW-0808">Transferase</keyword>
<dbReference type="GO" id="GO:0006520">
    <property type="term" value="P:amino acid metabolic process"/>
    <property type="evidence" value="ECO:0007669"/>
    <property type="project" value="InterPro"/>
</dbReference>
<dbReference type="EMBL" id="VYWO01000004">
    <property type="protein sequence ID" value="KAA9300654.1"/>
    <property type="molecule type" value="Genomic_DNA"/>
</dbReference>
<comment type="cofactor">
    <cofactor evidence="1 6">
        <name>pyridoxal 5'-phosphate</name>
        <dbReference type="ChEBI" id="CHEBI:597326"/>
    </cofactor>
</comment>
<evidence type="ECO:0000256" key="3">
    <source>
        <dbReference type="ARBA" id="ARBA00022576"/>
    </source>
</evidence>
<dbReference type="AlphaFoldDB" id="A0A5N1GJT1"/>
<gene>
    <name evidence="8" type="ORF">F6I03_07320</name>
</gene>
<dbReference type="EC" id="2.6.1.-" evidence="6"/>
<comment type="similarity">
    <text evidence="2 6">Belongs to the class-I pyridoxal-phosphate-dependent aminotransferase family.</text>
</comment>
<evidence type="ECO:0000256" key="6">
    <source>
        <dbReference type="RuleBase" id="RU000481"/>
    </source>
</evidence>
<keyword evidence="3 6" id="KW-0032">Aminotransferase</keyword>
<evidence type="ECO:0000256" key="2">
    <source>
        <dbReference type="ARBA" id="ARBA00007441"/>
    </source>
</evidence>
<evidence type="ECO:0000313" key="8">
    <source>
        <dbReference type="EMBL" id="KAA9300654.1"/>
    </source>
</evidence>
<dbReference type="InterPro" id="IPR015424">
    <property type="entry name" value="PyrdxlP-dep_Trfase"/>
</dbReference>
<evidence type="ECO:0000256" key="4">
    <source>
        <dbReference type="ARBA" id="ARBA00022679"/>
    </source>
</evidence>
<proteinExistence type="inferred from homology"/>
<evidence type="ECO:0000259" key="7">
    <source>
        <dbReference type="Pfam" id="PF00155"/>
    </source>
</evidence>
<dbReference type="InterPro" id="IPR015422">
    <property type="entry name" value="PyrdxlP-dep_Trfase_small"/>
</dbReference>
<sequence>MYYNQRLNKPQPSAIRQIAKQVAETEGALNFTIGEPDLATDPRIQEAMTQAVQAGQTHYAPSDGIPELKAAIVAYYERAHGMTLFQDQVLITNGASEGIALATHCLLNEGDKVLIPSPFFPSYELCTDLAGGQVVAVDTSDTGFKLTADRLRQELEAQPEIRLIILNYPNNPTGVSYSKAEIQALAEVIRDYDVLVLSDEIYADLVYDGGHYSIYQEIPDQTILMAGVSKTYAMTGFRIGFLHLPAAYYGHFFIYHQALVTCVSTPDQYAALAAYRDCDDVVASNLSAFKSRRQVLLDRLPAMGLDFVQPDGAFYLFGRIHPAYGDDDFRFVEDLISQAKVGVVPGSVFGPGGKGYYRLSYAASYEDLVEAMDRVEKFVKNI</sequence>
<reference evidence="8 9" key="1">
    <citation type="submission" date="2019-09" db="EMBL/GenBank/DDBJ databases">
        <title>Draft genome sequence assemblies of isolates from the urinary tract.</title>
        <authorList>
            <person name="Mores C.R."/>
            <person name="Putonti C."/>
            <person name="Wolfe A.J."/>
        </authorList>
    </citation>
    <scope>NUCLEOTIDE SEQUENCE [LARGE SCALE GENOMIC DNA]</scope>
    <source>
        <strain evidence="8 9">UMB623</strain>
    </source>
</reference>
<dbReference type="SUPFAM" id="SSF53383">
    <property type="entry name" value="PLP-dependent transferases"/>
    <property type="match status" value="1"/>
</dbReference>
<dbReference type="InterPro" id="IPR015421">
    <property type="entry name" value="PyrdxlP-dep_Trfase_major"/>
</dbReference>
<dbReference type="PANTHER" id="PTHR46383">
    <property type="entry name" value="ASPARTATE AMINOTRANSFERASE"/>
    <property type="match status" value="1"/>
</dbReference>
<dbReference type="GO" id="GO:0008483">
    <property type="term" value="F:transaminase activity"/>
    <property type="evidence" value="ECO:0007669"/>
    <property type="project" value="UniProtKB-KW"/>
</dbReference>
<feature type="domain" description="Aminotransferase class I/classII large" evidence="7">
    <location>
        <begin position="29"/>
        <end position="374"/>
    </location>
</feature>
<dbReference type="OrthoDB" id="9802328at2"/>
<dbReference type="InterPro" id="IPR004838">
    <property type="entry name" value="NHTrfase_class1_PyrdxlP-BS"/>
</dbReference>